<evidence type="ECO:0000256" key="3">
    <source>
        <dbReference type="ARBA" id="ARBA00022448"/>
    </source>
</evidence>
<dbReference type="PROSITE" id="PS50939">
    <property type="entry name" value="CYTOCHROME_B561"/>
    <property type="match status" value="1"/>
</dbReference>
<feature type="transmembrane region" description="Helical" evidence="11">
    <location>
        <begin position="86"/>
        <end position="108"/>
    </location>
</feature>
<keyword evidence="8 11" id="KW-1133">Transmembrane helix</keyword>
<proteinExistence type="predicted"/>
<keyword evidence="5 11" id="KW-0812">Transmembrane</keyword>
<keyword evidence="14" id="KW-1185">Reference proteome</keyword>
<dbReference type="InterPro" id="IPR006593">
    <property type="entry name" value="Cyt_b561/ferric_Rdtase_TM"/>
</dbReference>
<organism evidence="13 14">
    <name type="scientific">Hibiscus syriacus</name>
    <name type="common">Rose of Sharon</name>
    <dbReference type="NCBI Taxonomy" id="106335"/>
    <lineage>
        <taxon>Eukaryota</taxon>
        <taxon>Viridiplantae</taxon>
        <taxon>Streptophyta</taxon>
        <taxon>Embryophyta</taxon>
        <taxon>Tracheophyta</taxon>
        <taxon>Spermatophyta</taxon>
        <taxon>Magnoliopsida</taxon>
        <taxon>eudicotyledons</taxon>
        <taxon>Gunneridae</taxon>
        <taxon>Pentapetalae</taxon>
        <taxon>rosids</taxon>
        <taxon>malvids</taxon>
        <taxon>Malvales</taxon>
        <taxon>Malvaceae</taxon>
        <taxon>Malvoideae</taxon>
        <taxon>Hibiscus</taxon>
    </lineage>
</organism>
<dbReference type="AlphaFoldDB" id="A0A6A3BHW6"/>
<keyword evidence="3" id="KW-0813">Transport</keyword>
<evidence type="ECO:0000313" key="14">
    <source>
        <dbReference type="Proteomes" id="UP000436088"/>
    </source>
</evidence>
<evidence type="ECO:0000256" key="8">
    <source>
        <dbReference type="ARBA" id="ARBA00022989"/>
    </source>
</evidence>
<evidence type="ECO:0000256" key="11">
    <source>
        <dbReference type="SAM" id="Phobius"/>
    </source>
</evidence>
<comment type="caution">
    <text evidence="13">The sequence shown here is derived from an EMBL/GenBank/DDBJ whole genome shotgun (WGS) entry which is preliminary data.</text>
</comment>
<keyword evidence="9" id="KW-0408">Iron</keyword>
<gene>
    <name evidence="13" type="ORF">F3Y22_tig00110114pilonHSYRG00635</name>
</gene>
<evidence type="ECO:0000256" key="5">
    <source>
        <dbReference type="ARBA" id="ARBA00022692"/>
    </source>
</evidence>
<accession>A0A6A3BHW6</accession>
<comment type="subcellular location">
    <subcellularLocation>
        <location evidence="2">Membrane</location>
        <topology evidence="2">Multi-pass membrane protein</topology>
    </subcellularLocation>
</comment>
<keyword evidence="4" id="KW-0349">Heme</keyword>
<dbReference type="GO" id="GO:0016020">
    <property type="term" value="C:membrane"/>
    <property type="evidence" value="ECO:0007669"/>
    <property type="project" value="UniProtKB-SubCell"/>
</dbReference>
<dbReference type="SMART" id="SM00665">
    <property type="entry name" value="B561"/>
    <property type="match status" value="1"/>
</dbReference>
<dbReference type="InterPro" id="IPR043205">
    <property type="entry name" value="CYB561/CYBRD1-like"/>
</dbReference>
<keyword evidence="7" id="KW-0249">Electron transport</keyword>
<keyword evidence="6" id="KW-0479">Metal-binding</keyword>
<protein>
    <submittedName>
        <fullName evidence="13">Protein OBERON 3-like</fullName>
    </submittedName>
</protein>
<name>A0A6A3BHW6_HIBSY</name>
<evidence type="ECO:0000256" key="9">
    <source>
        <dbReference type="ARBA" id="ARBA00023004"/>
    </source>
</evidence>
<evidence type="ECO:0000256" key="7">
    <source>
        <dbReference type="ARBA" id="ARBA00022982"/>
    </source>
</evidence>
<evidence type="ECO:0000259" key="12">
    <source>
        <dbReference type="PROSITE" id="PS50939"/>
    </source>
</evidence>
<dbReference type="Gene3D" id="1.20.120.1770">
    <property type="match status" value="1"/>
</dbReference>
<dbReference type="GO" id="GO:0016491">
    <property type="term" value="F:oxidoreductase activity"/>
    <property type="evidence" value="ECO:0007669"/>
    <property type="project" value="InterPro"/>
</dbReference>
<sequence length="115" mass="12928">MDETNSPDMYTLHSWLGMSAICLFGLQYLLGFFSYVFPGAESYTRAAYQPWHSFGGLVIFLLAIGTAEMGLLHRFLWLGLVRARKLLLSTSLDCCSFYLQLLLSSLLFSQDNLAA</sequence>
<dbReference type="Pfam" id="PF03188">
    <property type="entry name" value="Cytochrom_B561"/>
    <property type="match status" value="1"/>
</dbReference>
<evidence type="ECO:0000256" key="4">
    <source>
        <dbReference type="ARBA" id="ARBA00022617"/>
    </source>
</evidence>
<evidence type="ECO:0000256" key="6">
    <source>
        <dbReference type="ARBA" id="ARBA00022723"/>
    </source>
</evidence>
<evidence type="ECO:0000313" key="13">
    <source>
        <dbReference type="EMBL" id="KAE8716670.1"/>
    </source>
</evidence>
<evidence type="ECO:0000256" key="10">
    <source>
        <dbReference type="ARBA" id="ARBA00023136"/>
    </source>
</evidence>
<comment type="cofactor">
    <cofactor evidence="1">
        <name>heme b</name>
        <dbReference type="ChEBI" id="CHEBI:60344"/>
    </cofactor>
</comment>
<feature type="transmembrane region" description="Helical" evidence="11">
    <location>
        <begin position="12"/>
        <end position="37"/>
    </location>
</feature>
<evidence type="ECO:0000256" key="1">
    <source>
        <dbReference type="ARBA" id="ARBA00001970"/>
    </source>
</evidence>
<feature type="transmembrane region" description="Helical" evidence="11">
    <location>
        <begin position="57"/>
        <end position="77"/>
    </location>
</feature>
<dbReference type="GO" id="GO:0046872">
    <property type="term" value="F:metal ion binding"/>
    <property type="evidence" value="ECO:0007669"/>
    <property type="project" value="UniProtKB-KW"/>
</dbReference>
<keyword evidence="10 11" id="KW-0472">Membrane</keyword>
<dbReference type="Proteomes" id="UP000436088">
    <property type="component" value="Unassembled WGS sequence"/>
</dbReference>
<dbReference type="EMBL" id="VEPZ02000843">
    <property type="protein sequence ID" value="KAE8716670.1"/>
    <property type="molecule type" value="Genomic_DNA"/>
</dbReference>
<reference evidence="13" key="1">
    <citation type="submission" date="2019-09" db="EMBL/GenBank/DDBJ databases">
        <title>Draft genome information of white flower Hibiscus syriacus.</title>
        <authorList>
            <person name="Kim Y.-M."/>
        </authorList>
    </citation>
    <scope>NUCLEOTIDE SEQUENCE [LARGE SCALE GENOMIC DNA]</scope>
    <source>
        <strain evidence="13">YM2019G1</strain>
    </source>
</reference>
<evidence type="ECO:0000256" key="2">
    <source>
        <dbReference type="ARBA" id="ARBA00004141"/>
    </source>
</evidence>
<feature type="domain" description="Cytochrome b561" evidence="12">
    <location>
        <begin position="1"/>
        <end position="111"/>
    </location>
</feature>
<dbReference type="PANTHER" id="PTHR10106">
    <property type="entry name" value="CYTOCHROME B561-RELATED"/>
    <property type="match status" value="1"/>
</dbReference>
<dbReference type="PANTHER" id="PTHR10106:SF43">
    <property type="entry name" value="CYTOCHROME B561 FAMILY PROTEIN, EXPRESSED"/>
    <property type="match status" value="1"/>
</dbReference>